<reference evidence="1" key="1">
    <citation type="submission" date="2022-11" db="EMBL/GenBank/DDBJ databases">
        <title>Temperate bacteriophages infecting mucin-degrading bacterium Ruminococcus gnavus from the human gut.</title>
        <authorList>
            <person name="Buttimer C."/>
        </authorList>
    </citation>
    <scope>NUCLEOTIDE SEQUENCE</scope>
    <source>
        <strain evidence="1">CCUG 49994</strain>
    </source>
</reference>
<dbReference type="InterPro" id="IPR043743">
    <property type="entry name" value="DUF5688"/>
</dbReference>
<sequence>MDFNQFVDEVKGGIKQFLPIEYEDAQVRIEEIKKLNENYLGITVLKENQVIAPTFNLNQLYEMFQSDPQNSMENILRNITELVLDAPEQFDPKSITEYETAKDKLFIRVSSAEKNEEMLQNVPHQMREDLAITYHLAISIDDIGGVLRRSRMIF</sequence>
<name>A0A9Q4F1Z0_MEDGN</name>
<dbReference type="Pfam" id="PF18941">
    <property type="entry name" value="DUF5688"/>
    <property type="match status" value="1"/>
</dbReference>
<dbReference type="AlphaFoldDB" id="A0A9Q4F1Z0"/>
<accession>A0A9Q4F1Z0</accession>
<protein>
    <submittedName>
        <fullName evidence="1">DUF5688 family protein</fullName>
    </submittedName>
</protein>
<gene>
    <name evidence="1" type="ORF">OZZ17_08965</name>
</gene>
<evidence type="ECO:0000313" key="2">
    <source>
        <dbReference type="Proteomes" id="UP001079535"/>
    </source>
</evidence>
<proteinExistence type="predicted"/>
<dbReference type="RefSeq" id="WP_268803578.1">
    <property type="nucleotide sequence ID" value="NZ_JAPRAY010000011.1"/>
</dbReference>
<organism evidence="1 2">
    <name type="scientific">Mediterraneibacter gnavus</name>
    <name type="common">Ruminococcus gnavus</name>
    <dbReference type="NCBI Taxonomy" id="33038"/>
    <lineage>
        <taxon>Bacteria</taxon>
        <taxon>Bacillati</taxon>
        <taxon>Bacillota</taxon>
        <taxon>Clostridia</taxon>
        <taxon>Lachnospirales</taxon>
        <taxon>Lachnospiraceae</taxon>
        <taxon>Mediterraneibacter</taxon>
    </lineage>
</organism>
<dbReference type="EMBL" id="JAPRAY010000011">
    <property type="protein sequence ID" value="MCZ0667677.1"/>
    <property type="molecule type" value="Genomic_DNA"/>
</dbReference>
<dbReference type="Proteomes" id="UP001079535">
    <property type="component" value="Unassembled WGS sequence"/>
</dbReference>
<comment type="caution">
    <text evidence="1">The sequence shown here is derived from an EMBL/GenBank/DDBJ whole genome shotgun (WGS) entry which is preliminary data.</text>
</comment>
<evidence type="ECO:0000313" key="1">
    <source>
        <dbReference type="EMBL" id="MCZ0667677.1"/>
    </source>
</evidence>